<dbReference type="PANTHER" id="PTHR30373">
    <property type="entry name" value="UPF0603 PROTEIN YGCG"/>
    <property type="match status" value="1"/>
</dbReference>
<dbReference type="AlphaFoldDB" id="A0A363NRB0"/>
<dbReference type="Gene3D" id="3.10.310.50">
    <property type="match status" value="1"/>
</dbReference>
<protein>
    <recommendedName>
        <fullName evidence="1">TPM domain-containing protein</fullName>
    </recommendedName>
</protein>
<keyword evidence="3" id="KW-1185">Reference proteome</keyword>
<evidence type="ECO:0000259" key="1">
    <source>
        <dbReference type="Pfam" id="PF04536"/>
    </source>
</evidence>
<dbReference type="Pfam" id="PF04536">
    <property type="entry name" value="TPM_phosphatase"/>
    <property type="match status" value="1"/>
</dbReference>
<dbReference type="PANTHER" id="PTHR30373:SF8">
    <property type="entry name" value="BLL7265 PROTEIN"/>
    <property type="match status" value="1"/>
</dbReference>
<dbReference type="EMBL" id="QCXX01000004">
    <property type="protein sequence ID" value="PUV23298.1"/>
    <property type="molecule type" value="Genomic_DNA"/>
</dbReference>
<dbReference type="InterPro" id="IPR007621">
    <property type="entry name" value="TPM_dom"/>
</dbReference>
<dbReference type="Proteomes" id="UP000250831">
    <property type="component" value="Unassembled WGS sequence"/>
</dbReference>
<feature type="domain" description="TPM" evidence="1">
    <location>
        <begin position="4"/>
        <end position="118"/>
    </location>
</feature>
<sequence length="143" mass="16525">MMALNAEEQERVVHAINLAENETSGEIRVVIENHCPDEVHDRATYYFSKLGMHKTVLKNGVLIYIALEDHKFSIIGDKGIDQRVEIDFWNCTKDLMVEEFRMDRIVEGLVKGIEHAGKQLAKFFPREHDDINELPNDIVFGDR</sequence>
<comment type="caution">
    <text evidence="2">The sequence shown here is derived from an EMBL/GenBank/DDBJ whole genome shotgun (WGS) entry which is preliminary data.</text>
</comment>
<gene>
    <name evidence="2" type="ORF">DCO56_15295</name>
</gene>
<dbReference type="OrthoDB" id="9786161at2"/>
<reference evidence="2 3" key="1">
    <citation type="submission" date="2018-04" db="EMBL/GenBank/DDBJ databases">
        <title>Sphingobacterium sp. M46 Genome.</title>
        <authorList>
            <person name="Cheng J."/>
            <person name="Li Y."/>
        </authorList>
    </citation>
    <scope>NUCLEOTIDE SEQUENCE [LARGE SCALE GENOMIC DNA]</scope>
    <source>
        <strain evidence="2 3">M46</strain>
    </source>
</reference>
<accession>A0A363NRB0</accession>
<evidence type="ECO:0000313" key="2">
    <source>
        <dbReference type="EMBL" id="PUV23298.1"/>
    </source>
</evidence>
<organism evidence="2 3">
    <name type="scientific">Sphingobacterium athyrii</name>
    <dbReference type="NCBI Taxonomy" id="2152717"/>
    <lineage>
        <taxon>Bacteria</taxon>
        <taxon>Pseudomonadati</taxon>
        <taxon>Bacteroidota</taxon>
        <taxon>Sphingobacteriia</taxon>
        <taxon>Sphingobacteriales</taxon>
        <taxon>Sphingobacteriaceae</taxon>
        <taxon>Sphingobacterium</taxon>
    </lineage>
</organism>
<name>A0A363NRB0_9SPHI</name>
<evidence type="ECO:0000313" key="3">
    <source>
        <dbReference type="Proteomes" id="UP000250831"/>
    </source>
</evidence>
<proteinExistence type="predicted"/>